<dbReference type="Pfam" id="PF00378">
    <property type="entry name" value="ECH_1"/>
    <property type="match status" value="1"/>
</dbReference>
<dbReference type="InterPro" id="IPR029045">
    <property type="entry name" value="ClpP/crotonase-like_dom_sf"/>
</dbReference>
<dbReference type="GO" id="GO:0003824">
    <property type="term" value="F:catalytic activity"/>
    <property type="evidence" value="ECO:0007669"/>
    <property type="project" value="UniProtKB-ARBA"/>
</dbReference>
<evidence type="ECO:0000313" key="3">
    <source>
        <dbReference type="Proteomes" id="UP000036958"/>
    </source>
</evidence>
<dbReference type="InterPro" id="IPR001753">
    <property type="entry name" value="Enoyl-CoA_hydra/iso"/>
</dbReference>
<dbReference type="STRING" id="1409788.NC99_27630"/>
<evidence type="ECO:0000256" key="1">
    <source>
        <dbReference type="ARBA" id="ARBA00005254"/>
    </source>
</evidence>
<evidence type="ECO:0008006" key="4">
    <source>
        <dbReference type="Google" id="ProtNLM"/>
    </source>
</evidence>
<evidence type="ECO:0000313" key="2">
    <source>
        <dbReference type="EMBL" id="KOH44533.1"/>
    </source>
</evidence>
<name>A0A0L8V843_9BACT</name>
<dbReference type="Proteomes" id="UP000036958">
    <property type="component" value="Unassembled WGS sequence"/>
</dbReference>
<sequence>MFSGEGQSFCAGADINWFAQAINKAKADNWQEYLRMAELMKVIYQFPKVTIAAVHRNVLGGANGIVASCDFAVAEHSVAFAFGEIKLGIVPAIITPFLSRRVSNQNLKKLMYSGDRFGAAHAHLIGLVDFLAEDGKLEQVVGKLIDELKDSSPNALRACKQLLLKSGSGELTIENSEYTAAVLADLIHSDEGQEGLRAFLEKRKPDWQKLNVMEN</sequence>
<dbReference type="EMBL" id="LGIA01000161">
    <property type="protein sequence ID" value="KOH44533.1"/>
    <property type="molecule type" value="Genomic_DNA"/>
</dbReference>
<keyword evidence="3" id="KW-1185">Reference proteome</keyword>
<organism evidence="2 3">
    <name type="scientific">Sunxiuqinia dokdonensis</name>
    <dbReference type="NCBI Taxonomy" id="1409788"/>
    <lineage>
        <taxon>Bacteria</taxon>
        <taxon>Pseudomonadati</taxon>
        <taxon>Bacteroidota</taxon>
        <taxon>Bacteroidia</taxon>
        <taxon>Marinilabiliales</taxon>
        <taxon>Prolixibacteraceae</taxon>
        <taxon>Sunxiuqinia</taxon>
    </lineage>
</organism>
<dbReference type="SUPFAM" id="SSF52096">
    <property type="entry name" value="ClpP/crotonase"/>
    <property type="match status" value="1"/>
</dbReference>
<dbReference type="PANTHER" id="PTHR42964">
    <property type="entry name" value="ENOYL-COA HYDRATASE"/>
    <property type="match status" value="1"/>
</dbReference>
<dbReference type="InterPro" id="IPR014748">
    <property type="entry name" value="Enoyl-CoA_hydra_C"/>
</dbReference>
<comment type="caution">
    <text evidence="2">The sequence shown here is derived from an EMBL/GenBank/DDBJ whole genome shotgun (WGS) entry which is preliminary data.</text>
</comment>
<dbReference type="PANTHER" id="PTHR42964:SF1">
    <property type="entry name" value="POLYKETIDE BIOSYNTHESIS ENOYL-COA HYDRATASE PKSH-RELATED"/>
    <property type="match status" value="1"/>
</dbReference>
<protein>
    <recommendedName>
        <fullName evidence="4">Enoyl-CoA hydratase</fullName>
    </recommendedName>
</protein>
<dbReference type="InterPro" id="IPR051683">
    <property type="entry name" value="Enoyl-CoA_Hydratase/Isomerase"/>
</dbReference>
<dbReference type="AlphaFoldDB" id="A0A0L8V843"/>
<accession>A0A0L8V843</accession>
<dbReference type="CDD" id="cd06558">
    <property type="entry name" value="crotonase-like"/>
    <property type="match status" value="1"/>
</dbReference>
<reference evidence="3" key="1">
    <citation type="submission" date="2015-07" db="EMBL/GenBank/DDBJ databases">
        <title>Genome sequencing of Sunxiuqinia dokdonensis strain SK.</title>
        <authorList>
            <person name="Ahn S."/>
            <person name="Kim B.-C."/>
        </authorList>
    </citation>
    <scope>NUCLEOTIDE SEQUENCE [LARGE SCALE GENOMIC DNA]</scope>
    <source>
        <strain evidence="3">SK</strain>
    </source>
</reference>
<gene>
    <name evidence="2" type="ORF">NC99_27630</name>
</gene>
<dbReference type="Gene3D" id="1.10.12.10">
    <property type="entry name" value="Lyase 2-enoyl-coa Hydratase, Chain A, domain 2"/>
    <property type="match status" value="1"/>
</dbReference>
<dbReference type="Gene3D" id="3.90.226.10">
    <property type="entry name" value="2-enoyl-CoA Hydratase, Chain A, domain 1"/>
    <property type="match status" value="1"/>
</dbReference>
<proteinExistence type="inferred from homology"/>
<comment type="similarity">
    <text evidence="1">Belongs to the enoyl-CoA hydratase/isomerase family.</text>
</comment>